<evidence type="ECO:0000259" key="9">
    <source>
        <dbReference type="PROSITE" id="PS51873"/>
    </source>
</evidence>
<dbReference type="Pfam" id="PF26200">
    <property type="entry name" value="Rcat_RNF216"/>
    <property type="match status" value="1"/>
</dbReference>
<dbReference type="Pfam" id="PF26191">
    <property type="entry name" value="RING-HC_RBR_RNF216"/>
    <property type="match status" value="1"/>
</dbReference>
<feature type="domain" description="RING-type" evidence="9">
    <location>
        <begin position="321"/>
        <end position="535"/>
    </location>
</feature>
<reference evidence="10 11" key="1">
    <citation type="submission" date="2019-04" db="EMBL/GenBank/DDBJ databases">
        <title>Friends and foes A comparative genomics study of 23 Aspergillus species from section Flavi.</title>
        <authorList>
            <consortium name="DOE Joint Genome Institute"/>
            <person name="Kjaerbolling I."/>
            <person name="Vesth T."/>
            <person name="Frisvad J.C."/>
            <person name="Nybo J.L."/>
            <person name="Theobald S."/>
            <person name="Kildgaard S."/>
            <person name="Isbrandt T."/>
            <person name="Kuo A."/>
            <person name="Sato A."/>
            <person name="Lyhne E.K."/>
            <person name="Kogle M.E."/>
            <person name="Wiebenga A."/>
            <person name="Kun R.S."/>
            <person name="Lubbers R.J."/>
            <person name="Makela M.R."/>
            <person name="Barry K."/>
            <person name="Chovatia M."/>
            <person name="Clum A."/>
            <person name="Daum C."/>
            <person name="Haridas S."/>
            <person name="He G."/>
            <person name="LaButti K."/>
            <person name="Lipzen A."/>
            <person name="Mondo S."/>
            <person name="Riley R."/>
            <person name="Salamov A."/>
            <person name="Simmons B.A."/>
            <person name="Magnuson J.K."/>
            <person name="Henrissat B."/>
            <person name="Mortensen U.H."/>
            <person name="Larsen T.O."/>
            <person name="Devries R.P."/>
            <person name="Grigoriev I.V."/>
            <person name="Machida M."/>
            <person name="Baker S.E."/>
            <person name="Andersen M.R."/>
        </authorList>
    </citation>
    <scope>NUCLEOTIDE SEQUENCE [LARGE SCALE GENOMIC DNA]</scope>
    <source>
        <strain evidence="10 11">CBS 151.66</strain>
    </source>
</reference>
<evidence type="ECO:0000256" key="1">
    <source>
        <dbReference type="ARBA" id="ARBA00004906"/>
    </source>
</evidence>
<evidence type="ECO:0000256" key="2">
    <source>
        <dbReference type="ARBA" id="ARBA00022679"/>
    </source>
</evidence>
<accession>A0A5N5WWV7</accession>
<gene>
    <name evidence="10" type="ORF">BDV29DRAFT_158787</name>
</gene>
<dbReference type="EMBL" id="ML732253">
    <property type="protein sequence ID" value="KAB8072205.1"/>
    <property type="molecule type" value="Genomic_DNA"/>
</dbReference>
<keyword evidence="2" id="KW-0808">Transferase</keyword>
<dbReference type="SUPFAM" id="SSF57850">
    <property type="entry name" value="RING/U-box"/>
    <property type="match status" value="1"/>
</dbReference>
<evidence type="ECO:0000313" key="10">
    <source>
        <dbReference type="EMBL" id="KAB8072205.1"/>
    </source>
</evidence>
<dbReference type="InterPro" id="IPR047546">
    <property type="entry name" value="Rcat_RBR_RNF216"/>
</dbReference>
<evidence type="ECO:0000256" key="3">
    <source>
        <dbReference type="ARBA" id="ARBA00022723"/>
    </source>
</evidence>
<feature type="region of interest" description="Disordered" evidence="8">
    <location>
        <begin position="580"/>
        <end position="603"/>
    </location>
</feature>
<evidence type="ECO:0000256" key="8">
    <source>
        <dbReference type="SAM" id="MobiDB-lite"/>
    </source>
</evidence>
<dbReference type="AlphaFoldDB" id="A0A5N5WWV7"/>
<dbReference type="PANTHER" id="PTHR22770">
    <property type="entry name" value="UBIQUITIN CONJUGATING ENZYME 7 INTERACTING PROTEIN-RELATED"/>
    <property type="match status" value="1"/>
</dbReference>
<organism evidence="10 11">
    <name type="scientific">Aspergillus leporis</name>
    <dbReference type="NCBI Taxonomy" id="41062"/>
    <lineage>
        <taxon>Eukaryota</taxon>
        <taxon>Fungi</taxon>
        <taxon>Dikarya</taxon>
        <taxon>Ascomycota</taxon>
        <taxon>Pezizomycotina</taxon>
        <taxon>Eurotiomycetes</taxon>
        <taxon>Eurotiomycetidae</taxon>
        <taxon>Eurotiales</taxon>
        <taxon>Aspergillaceae</taxon>
        <taxon>Aspergillus</taxon>
        <taxon>Aspergillus subgen. Circumdati</taxon>
    </lineage>
</organism>
<name>A0A5N5WWV7_9EURO</name>
<evidence type="ECO:0000313" key="11">
    <source>
        <dbReference type="Proteomes" id="UP000326565"/>
    </source>
</evidence>
<dbReference type="GO" id="GO:0016740">
    <property type="term" value="F:transferase activity"/>
    <property type="evidence" value="ECO:0007669"/>
    <property type="project" value="UniProtKB-KW"/>
</dbReference>
<dbReference type="OrthoDB" id="10009520at2759"/>
<feature type="compositionally biased region" description="Basic and acidic residues" evidence="8">
    <location>
        <begin position="187"/>
        <end position="198"/>
    </location>
</feature>
<feature type="region of interest" description="Disordered" evidence="8">
    <location>
        <begin position="293"/>
        <end position="315"/>
    </location>
</feature>
<evidence type="ECO:0000256" key="4">
    <source>
        <dbReference type="ARBA" id="ARBA00022737"/>
    </source>
</evidence>
<dbReference type="PANTHER" id="PTHR22770:SF47">
    <property type="entry name" value="E3 UBIQUITIN-PROTEIN LIGASE RNF216"/>
    <property type="match status" value="1"/>
</dbReference>
<dbReference type="Proteomes" id="UP000326565">
    <property type="component" value="Unassembled WGS sequence"/>
</dbReference>
<dbReference type="InterPro" id="IPR051628">
    <property type="entry name" value="LUBAC_E3_Ligases"/>
</dbReference>
<dbReference type="InterPro" id="IPR044066">
    <property type="entry name" value="TRIAD_supradom"/>
</dbReference>
<dbReference type="PROSITE" id="PS51873">
    <property type="entry name" value="TRIAD"/>
    <property type="match status" value="1"/>
</dbReference>
<keyword evidence="7" id="KW-0862">Zinc</keyword>
<dbReference type="InterPro" id="IPR047545">
    <property type="entry name" value="BRcat_RBR_RNF216"/>
</dbReference>
<feature type="region of interest" description="Disordered" evidence="8">
    <location>
        <begin position="185"/>
        <end position="205"/>
    </location>
</feature>
<keyword evidence="3" id="KW-0479">Metal-binding</keyword>
<keyword evidence="5" id="KW-0863">Zinc-finger</keyword>
<keyword evidence="4" id="KW-0677">Repeat</keyword>
<evidence type="ECO:0000256" key="7">
    <source>
        <dbReference type="ARBA" id="ARBA00022833"/>
    </source>
</evidence>
<keyword evidence="6" id="KW-0833">Ubl conjugation pathway</keyword>
<protein>
    <recommendedName>
        <fullName evidence="9">RING-type domain-containing protein</fullName>
    </recommendedName>
</protein>
<keyword evidence="11" id="KW-1185">Reference proteome</keyword>
<dbReference type="Gene3D" id="1.20.120.1750">
    <property type="match status" value="1"/>
</dbReference>
<sequence length="756" mass="85182">MDQDPMGFGYPWNESVNDVRLPFNDERLLLGEIHHVHWGLDGQNDDLGYQWKELPPPFARPAKKRKSHNPNRAVDTAGLINKSLPLGLDDVPASSRQTTQSPAYAVLDDATPPTQPEANLLPQILEIFPDISHQYVEELLGRHQSTLSANGGIATSVVLNPSLAKESIIEEILINASYPKQEKLKRKTGEADESDNKWRTPSAYHGNPDYRKQACDILAQEFLYVSVESIRKLIVDKKGLYSAYLTLFTHEYLSSESEQPYQRLKRPRLYAPTRTIWHLDLISELAAAKRKADKDAATHRKQKQNEEVEKLNEEEHIQSGNLVECQCCYSDVPSNRTVPCDGASVHFFCFTCIQKTAKTQIGLMKYKLQCLDTSECKATFARWQLGEALGPSLMGKLDHLQQQDEIEQAGLDGLENCPFCDFKAICPPVEEDREFRCYNPSCEAVSCRLCKDKSHIPKTCDEVKKEKGLPARHMVEEAMSEALIRNCPKCKVKIIKDAGCNKMICSKCLCVMCYLCKKDISREQYNHFGKAPTYCDTHDERKPKRFEEEIEQAQKTAIDKILSENPDLTEEQLRVNTNKKTAKTSANAHRHQRPVIPQPPLPPYVHAQRCRARRAPGFMPDVTQHILPQINPQRRPQHNPPFGPAADFPVLHLPARQRTVIGAFPTLEPQLNEPGVEALPAVAPQNFGQFPGLPQHGILPNNGTFPLKTDPDNVTNTGNQPVQPQFPALANYDPATIPGQSANTPLWLDGPLYYNF</sequence>
<evidence type="ECO:0000256" key="5">
    <source>
        <dbReference type="ARBA" id="ARBA00022771"/>
    </source>
</evidence>
<dbReference type="CDD" id="cd20353">
    <property type="entry name" value="Rcat_RBR_RNF216"/>
    <property type="match status" value="1"/>
</dbReference>
<dbReference type="CDD" id="cd20339">
    <property type="entry name" value="BRcat_RBR_RNF216"/>
    <property type="match status" value="1"/>
</dbReference>
<dbReference type="GO" id="GO:0008270">
    <property type="term" value="F:zinc ion binding"/>
    <property type="evidence" value="ECO:0007669"/>
    <property type="project" value="UniProtKB-KW"/>
</dbReference>
<evidence type="ECO:0000256" key="6">
    <source>
        <dbReference type="ARBA" id="ARBA00022786"/>
    </source>
</evidence>
<comment type="pathway">
    <text evidence="1">Protein modification; protein ubiquitination.</text>
</comment>
<dbReference type="InterPro" id="IPR047544">
    <property type="entry name" value="RING-HC_RBR_RNF216"/>
</dbReference>
<dbReference type="CDD" id="cd16630">
    <property type="entry name" value="RING-HC_RBR_RNF216"/>
    <property type="match status" value="1"/>
</dbReference>
<proteinExistence type="predicted"/>